<dbReference type="PROSITE" id="PS51892">
    <property type="entry name" value="SUBTILASE"/>
    <property type="match status" value="1"/>
</dbReference>
<evidence type="ECO:0000313" key="8">
    <source>
        <dbReference type="Proteomes" id="UP001500359"/>
    </source>
</evidence>
<comment type="similarity">
    <text evidence="1 5">Belongs to the peptidase S8 family.</text>
</comment>
<dbReference type="InterPro" id="IPR000209">
    <property type="entry name" value="Peptidase_S8/S53_dom"/>
</dbReference>
<comment type="caution">
    <text evidence="7">The sequence shown here is derived from an EMBL/GenBank/DDBJ whole genome shotgun (WGS) entry which is preliminary data.</text>
</comment>
<feature type="active site" description="Charge relay system" evidence="5">
    <location>
        <position position="374"/>
    </location>
</feature>
<feature type="active site" description="Charge relay system" evidence="5">
    <location>
        <position position="414"/>
    </location>
</feature>
<accession>A0ABN1LF45</accession>
<evidence type="ECO:0000256" key="5">
    <source>
        <dbReference type="PROSITE-ProRule" id="PRU01240"/>
    </source>
</evidence>
<dbReference type="InterPro" id="IPR037045">
    <property type="entry name" value="S8pro/Inhibitor_I9_sf"/>
</dbReference>
<dbReference type="Gene3D" id="3.40.50.200">
    <property type="entry name" value="Peptidase S8/S53 domain"/>
    <property type="match status" value="1"/>
</dbReference>
<keyword evidence="8" id="KW-1185">Reference proteome</keyword>
<gene>
    <name evidence="7" type="ORF">GCM10009114_13130</name>
</gene>
<evidence type="ECO:0000259" key="6">
    <source>
        <dbReference type="Pfam" id="PF00082"/>
    </source>
</evidence>
<feature type="domain" description="Peptidase S8/S53" evidence="6">
    <location>
        <begin position="365"/>
        <end position="651"/>
    </location>
</feature>
<dbReference type="Gene3D" id="3.30.70.80">
    <property type="entry name" value="Peptidase S8 propeptide/proteinase inhibitor I9"/>
    <property type="match status" value="1"/>
</dbReference>
<reference evidence="7 8" key="1">
    <citation type="journal article" date="2019" name="Int. J. Syst. Evol. Microbiol.">
        <title>The Global Catalogue of Microorganisms (GCM) 10K type strain sequencing project: providing services to taxonomists for standard genome sequencing and annotation.</title>
        <authorList>
            <consortium name="The Broad Institute Genomics Platform"/>
            <consortium name="The Broad Institute Genome Sequencing Center for Infectious Disease"/>
            <person name="Wu L."/>
            <person name="Ma J."/>
        </authorList>
    </citation>
    <scope>NUCLEOTIDE SEQUENCE [LARGE SCALE GENOMIC DNA]</scope>
    <source>
        <strain evidence="7 8">JCM 15896</strain>
    </source>
</reference>
<keyword evidence="4 5" id="KW-0720">Serine protease</keyword>
<dbReference type="InterPro" id="IPR015500">
    <property type="entry name" value="Peptidase_S8_subtilisin-rel"/>
</dbReference>
<dbReference type="InterPro" id="IPR050131">
    <property type="entry name" value="Peptidase_S8_subtilisin-like"/>
</dbReference>
<dbReference type="PRINTS" id="PR00723">
    <property type="entry name" value="SUBTILISIN"/>
</dbReference>
<dbReference type="RefSeq" id="WP_343857799.1">
    <property type="nucleotide sequence ID" value="NZ_BAAAFD010000002.1"/>
</dbReference>
<keyword evidence="2 5" id="KW-0645">Protease</keyword>
<feature type="active site" description="Charge relay system" evidence="5">
    <location>
        <position position="613"/>
    </location>
</feature>
<evidence type="ECO:0000256" key="2">
    <source>
        <dbReference type="ARBA" id="ARBA00022670"/>
    </source>
</evidence>
<evidence type="ECO:0000256" key="4">
    <source>
        <dbReference type="ARBA" id="ARBA00022825"/>
    </source>
</evidence>
<dbReference type="PANTHER" id="PTHR43806">
    <property type="entry name" value="PEPTIDASE S8"/>
    <property type="match status" value="1"/>
</dbReference>
<evidence type="ECO:0000256" key="1">
    <source>
        <dbReference type="ARBA" id="ARBA00011073"/>
    </source>
</evidence>
<name>A0ABN1LF45_9ALTE</name>
<dbReference type="PANTHER" id="PTHR43806:SF11">
    <property type="entry name" value="CEREVISIN-RELATED"/>
    <property type="match status" value="1"/>
</dbReference>
<organism evidence="7 8">
    <name type="scientific">Aliiglaciecola litoralis</name>
    <dbReference type="NCBI Taxonomy" id="582857"/>
    <lineage>
        <taxon>Bacteria</taxon>
        <taxon>Pseudomonadati</taxon>
        <taxon>Pseudomonadota</taxon>
        <taxon>Gammaproteobacteria</taxon>
        <taxon>Alteromonadales</taxon>
        <taxon>Alteromonadaceae</taxon>
        <taxon>Aliiglaciecola</taxon>
    </lineage>
</organism>
<evidence type="ECO:0000256" key="3">
    <source>
        <dbReference type="ARBA" id="ARBA00022801"/>
    </source>
</evidence>
<dbReference type="CDD" id="cd07487">
    <property type="entry name" value="Peptidases_S8_1"/>
    <property type="match status" value="1"/>
</dbReference>
<dbReference type="Proteomes" id="UP001500359">
    <property type="component" value="Unassembled WGS sequence"/>
</dbReference>
<keyword evidence="3 5" id="KW-0378">Hydrolase</keyword>
<evidence type="ECO:0000313" key="7">
    <source>
        <dbReference type="EMBL" id="GAA0855050.1"/>
    </source>
</evidence>
<dbReference type="Pfam" id="PF00082">
    <property type="entry name" value="Peptidase_S8"/>
    <property type="match status" value="1"/>
</dbReference>
<sequence>MLNKIVIVAVSLVCIGGGISALTSSEQSKASFIVQGASQDTMYKQIVAVGGEVTHTFQVIEAVSAQLTENQIDRVKRVNPLLRFFSNADVNISSKNGWKTNKPLKYKINKDKVVWVAKNRSDVDQKIEHILLTWPAANGTLTKLKVAGKKLQPGNRNVDFDLTGDSATITLKGKKKISVNAGKKVRIMMEFDKISSVVDADYQIALMMQDGTLVQLQKDQDVTPSLPIRYSVGKNEISWTTANKSERDQYVSKVTFDWPATNGLVEQLKINGKNVLAKPVSGGTSSVKLSEYIAIEGEKDIVISMAFSELASVDDLEYDVELEFADRTTQQFRTTNATPQQGNDRDTFYPSVVNADQAHERGITGAGVTVAIIDTGFEGYKTLEKTTSSQDRFIHTYNVLDIEESDKVEDGNGHGTHIASVIANSSQTFSLNGQMRHSYNGIAPDSDLVIIKAFDEQGRASYADILKAIEYVIENQSRLNIKVLNLSFSATPSSNYWDDPINQAVMRAWDAGITVLAAAGNQGPEAMTIGVPGNTPYVITVGAMSDAYTPEDPSDDFVTSFSSAGPTFEGFVKPEVIAPGGHIQGLLDDDSYIGENYEIYDDNDNYFILSGSSQSTAITSGIVALMLQADPSLTPDDIKCRLMYTAKIAITEEGDLAYSIFQQGAGLVDAIAAIDESAKGCANEGMSIALDLAGEDHYIGPAMRYENDGDYYVPGTEGMNWNGLYNDSQLWGNRNFVSNSQLWGNRNFNSDSQLWGNRNFSSDSQLWGNRNFNSDSQLWGNRNFSSDSQLWGNRNFSSDSSLTADAVSIKWVEQQ</sequence>
<dbReference type="EMBL" id="BAAAFD010000002">
    <property type="protein sequence ID" value="GAA0855050.1"/>
    <property type="molecule type" value="Genomic_DNA"/>
</dbReference>
<proteinExistence type="inferred from homology"/>
<dbReference type="InterPro" id="IPR036852">
    <property type="entry name" value="Peptidase_S8/S53_dom_sf"/>
</dbReference>
<protein>
    <recommendedName>
        <fullName evidence="6">Peptidase S8/S53 domain-containing protein</fullName>
    </recommendedName>
</protein>
<dbReference type="SUPFAM" id="SSF52743">
    <property type="entry name" value="Subtilisin-like"/>
    <property type="match status" value="1"/>
</dbReference>